<feature type="region of interest" description="Disordered" evidence="1">
    <location>
        <begin position="82"/>
        <end position="156"/>
    </location>
</feature>
<accession>A0ABN6N648</accession>
<reference evidence="3" key="1">
    <citation type="journal article" date="2022" name="Int. J. Syst. Evol. Microbiol.">
        <title>Anaeromyxobacter oryzae sp. nov., Anaeromyxobacter diazotrophicus sp. nov. and Anaeromyxobacter paludicola sp. nov., isolated from paddy soils.</title>
        <authorList>
            <person name="Itoh H."/>
            <person name="Xu Z."/>
            <person name="Mise K."/>
            <person name="Masuda Y."/>
            <person name="Ushijima N."/>
            <person name="Hayakawa C."/>
            <person name="Shiratori Y."/>
            <person name="Senoo K."/>
        </authorList>
    </citation>
    <scope>NUCLEOTIDE SEQUENCE [LARGE SCALE GENOMIC DNA]</scope>
    <source>
        <strain evidence="3">Red630</strain>
    </source>
</reference>
<feature type="compositionally biased region" description="Pro residues" evidence="1">
    <location>
        <begin position="84"/>
        <end position="96"/>
    </location>
</feature>
<dbReference type="RefSeq" id="WP_248345688.1">
    <property type="nucleotide sequence ID" value="NZ_AP025592.1"/>
</dbReference>
<proteinExistence type="predicted"/>
<sequence length="290" mass="32212">MTEALELTFDEVLQAGRLLFGPGFTPHARWQLELRAAFRRRSFETHPDRAVALGRAPDELAREFTAVSDAYRALAALRVIPAAPHRPPPRPRPAPAPRRDHRPPPRPAPPRPAPDAEARREGSPGAGASARSPFHRTGQGGRAGASPFAAGGQRVWSPGEAGLPRRRLKLAEFLYYSGKVPWSAMVEAVAWQRRQRPAVGAIATGFGFLTPAEVAELLARRLAEAASQVPFGEYALREGYLTPFQLLATLGRQLRLQRPIGQFFVERGLLDDDDLELLRHRMFSHNLRWR</sequence>
<name>A0ABN6N648_9BACT</name>
<evidence type="ECO:0000256" key="1">
    <source>
        <dbReference type="SAM" id="MobiDB-lite"/>
    </source>
</evidence>
<evidence type="ECO:0000313" key="2">
    <source>
        <dbReference type="EMBL" id="BDG08511.1"/>
    </source>
</evidence>
<evidence type="ECO:0000313" key="3">
    <source>
        <dbReference type="Proteomes" id="UP001162734"/>
    </source>
</evidence>
<gene>
    <name evidence="2" type="ORF">AMPC_16240</name>
</gene>
<dbReference type="InterPro" id="IPR001623">
    <property type="entry name" value="DnaJ_domain"/>
</dbReference>
<dbReference type="EMBL" id="AP025592">
    <property type="protein sequence ID" value="BDG08511.1"/>
    <property type="molecule type" value="Genomic_DNA"/>
</dbReference>
<keyword evidence="3" id="KW-1185">Reference proteome</keyword>
<dbReference type="CDD" id="cd06257">
    <property type="entry name" value="DnaJ"/>
    <property type="match status" value="1"/>
</dbReference>
<organism evidence="2 3">
    <name type="scientific">Anaeromyxobacter paludicola</name>
    <dbReference type="NCBI Taxonomy" id="2918171"/>
    <lineage>
        <taxon>Bacteria</taxon>
        <taxon>Pseudomonadati</taxon>
        <taxon>Myxococcota</taxon>
        <taxon>Myxococcia</taxon>
        <taxon>Myxococcales</taxon>
        <taxon>Cystobacterineae</taxon>
        <taxon>Anaeromyxobacteraceae</taxon>
        <taxon>Anaeromyxobacter</taxon>
    </lineage>
</organism>
<protein>
    <recommendedName>
        <fullName evidence="4">J domain-containing protein</fullName>
    </recommendedName>
</protein>
<dbReference type="Proteomes" id="UP001162734">
    <property type="component" value="Chromosome"/>
</dbReference>
<evidence type="ECO:0008006" key="4">
    <source>
        <dbReference type="Google" id="ProtNLM"/>
    </source>
</evidence>